<dbReference type="PATRIC" id="fig|1423739.3.peg.400"/>
<name>A0A0R1SJF0_9LACO</name>
<evidence type="ECO:0000259" key="7">
    <source>
        <dbReference type="Pfam" id="PF10035"/>
    </source>
</evidence>
<dbReference type="InterPro" id="IPR051461">
    <property type="entry name" value="UPF0750_membrane"/>
</dbReference>
<dbReference type="Proteomes" id="UP000052013">
    <property type="component" value="Unassembled WGS sequence"/>
</dbReference>
<comment type="caution">
    <text evidence="8">The sequence shown here is derived from an EMBL/GenBank/DDBJ whole genome shotgun (WGS) entry which is preliminary data.</text>
</comment>
<keyword evidence="3 6" id="KW-0812">Transmembrane</keyword>
<feature type="transmembrane region" description="Helical" evidence="6">
    <location>
        <begin position="181"/>
        <end position="199"/>
    </location>
</feature>
<dbReference type="PANTHER" id="PTHR33545">
    <property type="entry name" value="UPF0750 MEMBRANE PROTEIN YITT-RELATED"/>
    <property type="match status" value="1"/>
</dbReference>
<keyword evidence="4 6" id="KW-1133">Transmembrane helix</keyword>
<dbReference type="Pfam" id="PF02588">
    <property type="entry name" value="YitT_membrane"/>
    <property type="match status" value="1"/>
</dbReference>
<evidence type="ECO:0000256" key="3">
    <source>
        <dbReference type="ARBA" id="ARBA00022692"/>
    </source>
</evidence>
<dbReference type="CDD" id="cd16380">
    <property type="entry name" value="YitT_C"/>
    <property type="match status" value="1"/>
</dbReference>
<dbReference type="InterPro" id="IPR019264">
    <property type="entry name" value="DUF2179"/>
</dbReference>
<dbReference type="GO" id="GO:0005886">
    <property type="term" value="C:plasma membrane"/>
    <property type="evidence" value="ECO:0007669"/>
    <property type="project" value="UniProtKB-SubCell"/>
</dbReference>
<keyword evidence="2" id="KW-1003">Cell membrane</keyword>
<evidence type="ECO:0000256" key="6">
    <source>
        <dbReference type="SAM" id="Phobius"/>
    </source>
</evidence>
<feature type="transmembrane region" description="Helical" evidence="6">
    <location>
        <begin position="14"/>
        <end position="34"/>
    </location>
</feature>
<proteinExistence type="predicted"/>
<evidence type="ECO:0000313" key="9">
    <source>
        <dbReference type="Proteomes" id="UP000052013"/>
    </source>
</evidence>
<gene>
    <name evidence="8" type="ORF">FC85_GL000381</name>
</gene>
<dbReference type="Gene3D" id="3.30.70.120">
    <property type="match status" value="1"/>
</dbReference>
<dbReference type="PIRSF" id="PIRSF006483">
    <property type="entry name" value="Membrane_protein_YitT"/>
    <property type="match status" value="1"/>
</dbReference>
<dbReference type="InterPro" id="IPR015867">
    <property type="entry name" value="N-reg_PII/ATP_PRibTrfase_C"/>
</dbReference>
<feature type="transmembrane region" description="Helical" evidence="6">
    <location>
        <begin position="115"/>
        <end position="133"/>
    </location>
</feature>
<feature type="transmembrane region" description="Helical" evidence="6">
    <location>
        <begin position="86"/>
        <end position="103"/>
    </location>
</feature>
<comment type="subcellular location">
    <subcellularLocation>
        <location evidence="1">Cell membrane</location>
        <topology evidence="1">Multi-pass membrane protein</topology>
    </subcellularLocation>
</comment>
<feature type="transmembrane region" description="Helical" evidence="6">
    <location>
        <begin position="153"/>
        <end position="175"/>
    </location>
</feature>
<evidence type="ECO:0000313" key="8">
    <source>
        <dbReference type="EMBL" id="KRL69501.1"/>
    </source>
</evidence>
<evidence type="ECO:0000256" key="4">
    <source>
        <dbReference type="ARBA" id="ARBA00022989"/>
    </source>
</evidence>
<sequence length="289" mass="31524">MFTKGVMIINNKRALIAWNGLQIILGAFIYAVAITDFLIPHQIGEGGVTGLTTIGYYALNIPPALTNIVANGILILIGFRFLDRQTVGYSLWAVIWISIFLKLPRLLNYHTTQTIIPAIAGGVLMGIAIGVIFRGGGTIAGSTILAKIMNRYFGMMTGSAMLFFDLIVAIPSGFIIGFQNMLLTIVELYVGAAVLNRFLSKFGARKAVTIITNQTEEITYELSQRLKQGITIINAKGYYHQEKQPMIYVICTNKQAAQLVPLISEIDPTAVVVVDDVHSVKGESIGKIL</sequence>
<keyword evidence="5 6" id="KW-0472">Membrane</keyword>
<evidence type="ECO:0000256" key="1">
    <source>
        <dbReference type="ARBA" id="ARBA00004651"/>
    </source>
</evidence>
<organism evidence="8 9">
    <name type="scientific">Lentilactobacillus diolivorans DSM 14421</name>
    <dbReference type="NCBI Taxonomy" id="1423739"/>
    <lineage>
        <taxon>Bacteria</taxon>
        <taxon>Bacillati</taxon>
        <taxon>Bacillota</taxon>
        <taxon>Bacilli</taxon>
        <taxon>Lactobacillales</taxon>
        <taxon>Lactobacillaceae</taxon>
        <taxon>Lentilactobacillus</taxon>
    </lineage>
</organism>
<evidence type="ECO:0000256" key="5">
    <source>
        <dbReference type="ARBA" id="ARBA00023136"/>
    </source>
</evidence>
<protein>
    <recommendedName>
        <fullName evidence="7">DUF2179 domain-containing protein</fullName>
    </recommendedName>
</protein>
<evidence type="ECO:0000256" key="2">
    <source>
        <dbReference type="ARBA" id="ARBA00022475"/>
    </source>
</evidence>
<feature type="domain" description="DUF2179" evidence="7">
    <location>
        <begin position="229"/>
        <end position="282"/>
    </location>
</feature>
<dbReference type="PANTHER" id="PTHR33545:SF4">
    <property type="entry name" value="UPF0750 MEMBRANE PROTEIN YXKD"/>
    <property type="match status" value="1"/>
</dbReference>
<feature type="transmembrane region" description="Helical" evidence="6">
    <location>
        <begin position="54"/>
        <end position="79"/>
    </location>
</feature>
<dbReference type="EMBL" id="AZEY01000007">
    <property type="protein sequence ID" value="KRL69501.1"/>
    <property type="molecule type" value="Genomic_DNA"/>
</dbReference>
<reference evidence="8 9" key="1">
    <citation type="journal article" date="2015" name="Genome Announc.">
        <title>Expanding the biotechnology potential of lactobacilli through comparative genomics of 213 strains and associated genera.</title>
        <authorList>
            <person name="Sun Z."/>
            <person name="Harris H.M."/>
            <person name="McCann A."/>
            <person name="Guo C."/>
            <person name="Argimon S."/>
            <person name="Zhang W."/>
            <person name="Yang X."/>
            <person name="Jeffery I.B."/>
            <person name="Cooney J.C."/>
            <person name="Kagawa T.F."/>
            <person name="Liu W."/>
            <person name="Song Y."/>
            <person name="Salvetti E."/>
            <person name="Wrobel A."/>
            <person name="Rasinkangas P."/>
            <person name="Parkhill J."/>
            <person name="Rea M.C."/>
            <person name="O'Sullivan O."/>
            <person name="Ritari J."/>
            <person name="Douillard F.P."/>
            <person name="Paul Ross R."/>
            <person name="Yang R."/>
            <person name="Briner A.E."/>
            <person name="Felis G.E."/>
            <person name="de Vos W.M."/>
            <person name="Barrangou R."/>
            <person name="Klaenhammer T.R."/>
            <person name="Caufield P.W."/>
            <person name="Cui Y."/>
            <person name="Zhang H."/>
            <person name="O'Toole P.W."/>
        </authorList>
    </citation>
    <scope>NUCLEOTIDE SEQUENCE [LARGE SCALE GENOMIC DNA]</scope>
    <source>
        <strain evidence="8 9">DSM 14421</strain>
    </source>
</reference>
<accession>A0A0R1SJF0</accession>
<dbReference type="AlphaFoldDB" id="A0A0R1SJF0"/>
<dbReference type="STRING" id="1423739.FC85_GL000381"/>
<dbReference type="InterPro" id="IPR003740">
    <property type="entry name" value="YitT"/>
</dbReference>
<dbReference type="Pfam" id="PF10035">
    <property type="entry name" value="DUF2179"/>
    <property type="match status" value="1"/>
</dbReference>